<keyword evidence="3 6" id="KW-0812">Transmembrane</keyword>
<dbReference type="Proteomes" id="UP001597282">
    <property type="component" value="Unassembled WGS sequence"/>
</dbReference>
<keyword evidence="8" id="KW-1185">Reference proteome</keyword>
<dbReference type="RefSeq" id="WP_380165425.1">
    <property type="nucleotide sequence ID" value="NZ_JBHTNU010000009.1"/>
</dbReference>
<feature type="transmembrane region" description="Helical" evidence="6">
    <location>
        <begin position="9"/>
        <end position="27"/>
    </location>
</feature>
<protein>
    <submittedName>
        <fullName evidence="7">Sporulation integral membrane protein YtvI</fullName>
    </submittedName>
</protein>
<feature type="transmembrane region" description="Helical" evidence="6">
    <location>
        <begin position="62"/>
        <end position="82"/>
    </location>
</feature>
<name>A0ABW4CA67_9BACL</name>
<dbReference type="Pfam" id="PF01594">
    <property type="entry name" value="AI-2E_transport"/>
    <property type="match status" value="1"/>
</dbReference>
<evidence type="ECO:0000256" key="1">
    <source>
        <dbReference type="ARBA" id="ARBA00004141"/>
    </source>
</evidence>
<keyword evidence="5 6" id="KW-0472">Membrane</keyword>
<sequence>MAKFFTTKRIIIAVSLILIAIILYFYSSAFMPLILATVTAFVLEPLVRFLQKHLKLKTRAPAVLISFLLFVLSIAFIFYVAITRVVNETIRFAERLPYYIIDINVFIEKLLEDINKTAAGLPPIFINEMEGQISNLLEWLTNMAQGMIPILAGWIQGIPNLVVVIIIYLIALFLISMDLPKYRKIFYSKFREENAEKIQYILQRSTRFFTGFMKAQFFVSIIIFIVTYIGLIFISPHNALVMSLVIWIIDLIPIIGSIVILAPWALFDFIAGDTSTGIQLLVLAAILLIIRRTVEPKVMGDQIGLPPLPTLIGLWLGLYFFGVIGLIIGPLSIIAILSAKEAGLIKLDFKI</sequence>
<dbReference type="PANTHER" id="PTHR21716:SF68">
    <property type="entry name" value="TRANSPORT PROTEIN YTVI-RELATED"/>
    <property type="match status" value="1"/>
</dbReference>
<dbReference type="EMBL" id="JBHTNU010000009">
    <property type="protein sequence ID" value="MFD1427423.1"/>
    <property type="molecule type" value="Genomic_DNA"/>
</dbReference>
<dbReference type="NCBIfam" id="TIGR02872">
    <property type="entry name" value="spore_ytvI"/>
    <property type="match status" value="1"/>
</dbReference>
<comment type="similarity">
    <text evidence="2">Belongs to the autoinducer-2 exporter (AI-2E) (TC 2.A.86) family.</text>
</comment>
<feature type="transmembrane region" description="Helical" evidence="6">
    <location>
        <begin position="314"/>
        <end position="337"/>
    </location>
</feature>
<dbReference type="InterPro" id="IPR002549">
    <property type="entry name" value="AI-2E-like"/>
</dbReference>
<feature type="transmembrane region" description="Helical" evidence="6">
    <location>
        <begin position="278"/>
        <end position="294"/>
    </location>
</feature>
<evidence type="ECO:0000313" key="7">
    <source>
        <dbReference type="EMBL" id="MFD1427423.1"/>
    </source>
</evidence>
<evidence type="ECO:0000256" key="4">
    <source>
        <dbReference type="ARBA" id="ARBA00022989"/>
    </source>
</evidence>
<evidence type="ECO:0000313" key="8">
    <source>
        <dbReference type="Proteomes" id="UP001597282"/>
    </source>
</evidence>
<reference evidence="8" key="1">
    <citation type="journal article" date="2019" name="Int. J. Syst. Evol. Microbiol.">
        <title>The Global Catalogue of Microorganisms (GCM) 10K type strain sequencing project: providing services to taxonomists for standard genome sequencing and annotation.</title>
        <authorList>
            <consortium name="The Broad Institute Genomics Platform"/>
            <consortium name="The Broad Institute Genome Sequencing Center for Infectious Disease"/>
            <person name="Wu L."/>
            <person name="Ma J."/>
        </authorList>
    </citation>
    <scope>NUCLEOTIDE SEQUENCE [LARGE SCALE GENOMIC DNA]</scope>
    <source>
        <strain evidence="8">S1</strain>
    </source>
</reference>
<evidence type="ECO:0000256" key="2">
    <source>
        <dbReference type="ARBA" id="ARBA00009773"/>
    </source>
</evidence>
<dbReference type="PANTHER" id="PTHR21716">
    <property type="entry name" value="TRANSMEMBRANE PROTEIN"/>
    <property type="match status" value="1"/>
</dbReference>
<comment type="subcellular location">
    <subcellularLocation>
        <location evidence="1">Membrane</location>
        <topology evidence="1">Multi-pass membrane protein</topology>
    </subcellularLocation>
</comment>
<keyword evidence="4 6" id="KW-1133">Transmembrane helix</keyword>
<accession>A0ABW4CA67</accession>
<feature type="transmembrane region" description="Helical" evidence="6">
    <location>
        <begin position="147"/>
        <end position="175"/>
    </location>
</feature>
<comment type="caution">
    <text evidence="7">The sequence shown here is derived from an EMBL/GenBank/DDBJ whole genome shotgun (WGS) entry which is preliminary data.</text>
</comment>
<gene>
    <name evidence="7" type="primary">ytvI</name>
    <name evidence="7" type="ORF">ACFQ4Y_10860</name>
</gene>
<evidence type="ECO:0000256" key="3">
    <source>
        <dbReference type="ARBA" id="ARBA00022692"/>
    </source>
</evidence>
<organism evidence="7 8">
    <name type="scientific">Kroppenstedtia sanguinis</name>
    <dbReference type="NCBI Taxonomy" id="1380684"/>
    <lineage>
        <taxon>Bacteria</taxon>
        <taxon>Bacillati</taxon>
        <taxon>Bacillota</taxon>
        <taxon>Bacilli</taxon>
        <taxon>Bacillales</taxon>
        <taxon>Thermoactinomycetaceae</taxon>
        <taxon>Kroppenstedtia</taxon>
    </lineage>
</organism>
<feature type="transmembrane region" description="Helical" evidence="6">
    <location>
        <begin position="217"/>
        <end position="234"/>
    </location>
</feature>
<feature type="transmembrane region" description="Helical" evidence="6">
    <location>
        <begin position="240"/>
        <end position="266"/>
    </location>
</feature>
<evidence type="ECO:0000256" key="5">
    <source>
        <dbReference type="ARBA" id="ARBA00023136"/>
    </source>
</evidence>
<evidence type="ECO:0000256" key="6">
    <source>
        <dbReference type="SAM" id="Phobius"/>
    </source>
</evidence>
<dbReference type="InterPro" id="IPR014227">
    <property type="entry name" value="YtvI-like"/>
</dbReference>
<proteinExistence type="inferred from homology"/>